<evidence type="ECO:0000259" key="18">
    <source>
        <dbReference type="Pfam" id="PF25322"/>
    </source>
</evidence>
<evidence type="ECO:0000259" key="17">
    <source>
        <dbReference type="Pfam" id="PF16978"/>
    </source>
</evidence>
<dbReference type="GO" id="GO:0038203">
    <property type="term" value="P:TORC2 signaling"/>
    <property type="evidence" value="ECO:0007669"/>
    <property type="project" value="TreeGrafter"/>
</dbReference>
<evidence type="ECO:0000256" key="6">
    <source>
        <dbReference type="ARBA" id="ARBA00004633"/>
    </source>
</evidence>
<dbReference type="GO" id="GO:0000139">
    <property type="term" value="C:Golgi membrane"/>
    <property type="evidence" value="ECO:0007669"/>
    <property type="project" value="UniProtKB-SubCell"/>
</dbReference>
<evidence type="ECO:0000256" key="9">
    <source>
        <dbReference type="ARBA" id="ARBA00022753"/>
    </source>
</evidence>
<protein>
    <recommendedName>
        <fullName evidence="8">Target of rapamycin complex 2 subunit MAPKAP1</fullName>
    </recommendedName>
    <alternativeName>
        <fullName evidence="15">Stress-activated map kinase-interacting protein 1</fullName>
    </alternativeName>
</protein>
<evidence type="ECO:0000256" key="16">
    <source>
        <dbReference type="SAM" id="MobiDB-lite"/>
    </source>
</evidence>
<dbReference type="GO" id="GO:0005546">
    <property type="term" value="F:phosphatidylinositol-4,5-bisphosphate binding"/>
    <property type="evidence" value="ECO:0007669"/>
    <property type="project" value="TreeGrafter"/>
</dbReference>
<evidence type="ECO:0000256" key="11">
    <source>
        <dbReference type="ARBA" id="ARBA00023034"/>
    </source>
</evidence>
<dbReference type="PANTHER" id="PTHR13335">
    <property type="entry name" value="TARGET OF RAPAMYCIN COMPLEX 2 SUBUNIT MAPKAP1"/>
    <property type="match status" value="1"/>
</dbReference>
<dbReference type="InterPro" id="IPR057339">
    <property type="entry name" value="RBD_SIN1"/>
</dbReference>
<dbReference type="InterPro" id="IPR008828">
    <property type="entry name" value="Sin1/Avo1"/>
</dbReference>
<evidence type="ECO:0000256" key="10">
    <source>
        <dbReference type="ARBA" id="ARBA00022787"/>
    </source>
</evidence>
<dbReference type="Pfam" id="PF16978">
    <property type="entry name" value="CRIM"/>
    <property type="match status" value="1"/>
</dbReference>
<evidence type="ECO:0000313" key="20">
    <source>
        <dbReference type="WBParaSite" id="jg11909.2"/>
    </source>
</evidence>
<dbReference type="WBParaSite" id="jg11909.2">
    <property type="protein sequence ID" value="jg11909.2"/>
    <property type="gene ID" value="jg11909"/>
</dbReference>
<organism evidence="19 20">
    <name type="scientific">Ditylenchus dipsaci</name>
    <dbReference type="NCBI Taxonomy" id="166011"/>
    <lineage>
        <taxon>Eukaryota</taxon>
        <taxon>Metazoa</taxon>
        <taxon>Ecdysozoa</taxon>
        <taxon>Nematoda</taxon>
        <taxon>Chromadorea</taxon>
        <taxon>Rhabditida</taxon>
        <taxon>Tylenchina</taxon>
        <taxon>Tylenchomorpha</taxon>
        <taxon>Sphaerularioidea</taxon>
        <taxon>Anguinidae</taxon>
        <taxon>Anguininae</taxon>
        <taxon>Ditylenchus</taxon>
    </lineage>
</organism>
<feature type="compositionally biased region" description="Polar residues" evidence="16">
    <location>
        <begin position="24"/>
        <end position="55"/>
    </location>
</feature>
<dbReference type="GO" id="GO:0005765">
    <property type="term" value="C:lysosomal membrane"/>
    <property type="evidence" value="ECO:0007669"/>
    <property type="project" value="UniProtKB-SubCell"/>
</dbReference>
<dbReference type="GO" id="GO:0005886">
    <property type="term" value="C:plasma membrane"/>
    <property type="evidence" value="ECO:0007669"/>
    <property type="project" value="TreeGrafter"/>
</dbReference>
<dbReference type="GO" id="GO:0031902">
    <property type="term" value="C:late endosome membrane"/>
    <property type="evidence" value="ECO:0007669"/>
    <property type="project" value="UniProtKB-SubCell"/>
</dbReference>
<evidence type="ECO:0000256" key="15">
    <source>
        <dbReference type="ARBA" id="ARBA00031431"/>
    </source>
</evidence>
<accession>A0A915CSZ2</accession>
<evidence type="ECO:0000256" key="8">
    <source>
        <dbReference type="ARBA" id="ARBA00014183"/>
    </source>
</evidence>
<dbReference type="GO" id="GO:0005741">
    <property type="term" value="C:mitochondrial outer membrane"/>
    <property type="evidence" value="ECO:0007669"/>
    <property type="project" value="UniProtKB-SubCell"/>
</dbReference>
<evidence type="ECO:0000256" key="3">
    <source>
        <dbReference type="ARBA" id="ARBA00004406"/>
    </source>
</evidence>
<keyword evidence="12" id="KW-0496">Mitochondrion</keyword>
<comment type="similarity">
    <text evidence="7">Belongs to the SIN1 family.</text>
</comment>
<evidence type="ECO:0000256" key="5">
    <source>
        <dbReference type="ARBA" id="ARBA00004556"/>
    </source>
</evidence>
<keyword evidence="11" id="KW-0333">Golgi apparatus</keyword>
<dbReference type="InterPro" id="IPR031567">
    <property type="entry name" value="CRIM_dom"/>
</dbReference>
<dbReference type="GO" id="GO:0031932">
    <property type="term" value="C:TORC2 complex"/>
    <property type="evidence" value="ECO:0007669"/>
    <property type="project" value="InterPro"/>
</dbReference>
<dbReference type="Pfam" id="PF25322">
    <property type="entry name" value="RBD_SIN1"/>
    <property type="match status" value="1"/>
</dbReference>
<feature type="region of interest" description="Disordered" evidence="16">
    <location>
        <begin position="1"/>
        <end position="56"/>
    </location>
</feature>
<reference evidence="20" key="1">
    <citation type="submission" date="2022-11" db="UniProtKB">
        <authorList>
            <consortium name="WormBaseParasite"/>
        </authorList>
    </citation>
    <scope>IDENTIFICATION</scope>
</reference>
<evidence type="ECO:0000313" key="19">
    <source>
        <dbReference type="Proteomes" id="UP000887574"/>
    </source>
</evidence>
<comment type="subcellular location">
    <subcellularLocation>
        <location evidence="5">Cytoplasm</location>
        <location evidence="5">Perinuclear region</location>
    </subcellularLocation>
    <subcellularLocation>
        <location evidence="1">Early endosome membrane</location>
        <topology evidence="1">Peripheral membrane protein</topology>
    </subcellularLocation>
    <subcellularLocation>
        <location evidence="3">Endoplasmic reticulum membrane</location>
        <topology evidence="3">Peripheral membrane protein</topology>
    </subcellularLocation>
    <subcellularLocation>
        <location evidence="2">Golgi apparatus membrane</location>
        <topology evidence="2">Peripheral membrane protein</topology>
    </subcellularLocation>
    <subcellularLocation>
        <location evidence="6">Late endosome membrane</location>
        <topology evidence="6">Peripheral membrane protein</topology>
    </subcellularLocation>
    <subcellularLocation>
        <location evidence="14">Lysosome membrane</location>
        <topology evidence="14">Peripheral membrane protein</topology>
    </subcellularLocation>
    <subcellularLocation>
        <location evidence="4">Mitochondrion outer membrane</location>
        <topology evidence="4">Peripheral membrane protein</topology>
    </subcellularLocation>
</comment>
<dbReference type="Proteomes" id="UP000887574">
    <property type="component" value="Unplaced"/>
</dbReference>
<keyword evidence="10" id="KW-1000">Mitochondrion outer membrane</keyword>
<evidence type="ECO:0000256" key="4">
    <source>
        <dbReference type="ARBA" id="ARBA00004450"/>
    </source>
</evidence>
<feature type="region of interest" description="Disordered" evidence="16">
    <location>
        <begin position="666"/>
        <end position="703"/>
    </location>
</feature>
<keyword evidence="10" id="KW-0472">Membrane</keyword>
<evidence type="ECO:0000256" key="1">
    <source>
        <dbReference type="ARBA" id="ARBA00004220"/>
    </source>
</evidence>
<proteinExistence type="inferred from homology"/>
<evidence type="ECO:0000256" key="12">
    <source>
        <dbReference type="ARBA" id="ARBA00023128"/>
    </source>
</evidence>
<name>A0A915CSZ2_9BILA</name>
<dbReference type="GO" id="GO:0031901">
    <property type="term" value="C:early endosome membrane"/>
    <property type="evidence" value="ECO:0007669"/>
    <property type="project" value="UniProtKB-SubCell"/>
</dbReference>
<evidence type="ECO:0000256" key="13">
    <source>
        <dbReference type="ARBA" id="ARBA00023228"/>
    </source>
</evidence>
<evidence type="ECO:0000256" key="7">
    <source>
        <dbReference type="ARBA" id="ARBA00009407"/>
    </source>
</evidence>
<evidence type="ECO:0000256" key="2">
    <source>
        <dbReference type="ARBA" id="ARBA00004395"/>
    </source>
</evidence>
<dbReference type="Gene3D" id="2.30.29.30">
    <property type="entry name" value="Pleckstrin-homology domain (PH domain)/Phosphotyrosine-binding domain (PTB)"/>
    <property type="match status" value="1"/>
</dbReference>
<dbReference type="GO" id="GO:0048471">
    <property type="term" value="C:perinuclear region of cytoplasm"/>
    <property type="evidence" value="ECO:0007669"/>
    <property type="project" value="UniProtKB-SubCell"/>
</dbReference>
<evidence type="ECO:0000256" key="14">
    <source>
        <dbReference type="ARBA" id="ARBA00023765"/>
    </source>
</evidence>
<dbReference type="InterPro" id="IPR011993">
    <property type="entry name" value="PH-like_dom_sf"/>
</dbReference>
<keyword evidence="19" id="KW-1185">Reference proteome</keyword>
<dbReference type="GO" id="GO:0005789">
    <property type="term" value="C:endoplasmic reticulum membrane"/>
    <property type="evidence" value="ECO:0007669"/>
    <property type="project" value="UniProtKB-SubCell"/>
</dbReference>
<feature type="domain" description="Target of rapamycin complex 2 subunit MAPKAP1-like Ras-binding" evidence="18">
    <location>
        <begin position="276"/>
        <end position="363"/>
    </location>
</feature>
<sequence>MPMSCPCKTHKASQNIGGAKQLADNASDSGEDQQQYSPNFSPDLSEPTASSTSKTIQDRLVARVQEAEQARLLQCADQRPSTSALASSSQLFVPKVILDSKKTDSSMVARLLAIDQLSNQPKEIAYAEYAKFEAMLQEGHSSGSKLITIVYPFADTEDNITLINPQQNGYSKHGKSEEKRCAITIRVVNQAKISDLIGLSCHVYTRMAKMPPCSHPSSYSLYLAEDNYDYDTELPPQDRHRLVADCGFPVLAMVKNSEVLDYHQQEHHSVKVYLVNGKCFTYELESLDVPLKWLFQQAMASKANAEEQQQSKQQLGNRHAHLLRVALDYVLEPLDQRLDNTAQPLKLENTISSAGTTDFLLLRKNSSRGEFQHQPHKHGVLFREDSEFGENFSYNSMGGSKPATPGIASSSGRFDYQLVRSFDSPDDPTNMPSPVNPLVVGFGAILEEYVVDRLHRIKPKWPAKLCIREDCLEISPVQQPLQLRKKSFGAQKSGQKLSQIHWDFIGAAEVHHAERSNSRRLVRISVPTTRRHQTALLLTTSMEIGRLAASAANTPSDTSGNPGGTHWQMAQAYELSTWKTLQLEAREEEAWKIGLRLTEMLDSRHSQARAVYLASSGGAKKPGVAFEAVYGIALNCPTEPPSSLFDGLETGKLKLSQSANTLGKMARQLSSSTIAGKPRKESRKVTVKSSAGAVLSRMLSRQE</sequence>
<dbReference type="AlphaFoldDB" id="A0A915CSZ2"/>
<dbReference type="PANTHER" id="PTHR13335:SF1">
    <property type="entry name" value="TARGET OF RAPAMYCIN COMPLEX 2 SUBUNIT MAPKAP1"/>
    <property type="match status" value="1"/>
</dbReference>
<keyword evidence="13" id="KW-0458">Lysosome</keyword>
<keyword evidence="9" id="KW-0967">Endosome</keyword>
<feature type="domain" description="CRIM" evidence="17">
    <location>
        <begin position="175"/>
        <end position="258"/>
    </location>
</feature>